<name>A0A069AUC8_CLODI</name>
<dbReference type="InterPro" id="IPR038010">
    <property type="entry name" value="YhfW_C"/>
</dbReference>
<dbReference type="PRINTS" id="PR00162">
    <property type="entry name" value="RIESKE"/>
</dbReference>
<dbReference type="PANTHER" id="PTHR13847:SF274">
    <property type="entry name" value="RIESKE 2FE-2S IRON-SULFUR PROTEIN YHFW-RELATED"/>
    <property type="match status" value="1"/>
</dbReference>
<dbReference type="InterPro" id="IPR005805">
    <property type="entry name" value="Rieske_Fe-S_prot_C"/>
</dbReference>
<dbReference type="GO" id="GO:0016705">
    <property type="term" value="F:oxidoreductase activity, acting on paired donors, with incorporation or reduction of molecular oxygen"/>
    <property type="evidence" value="ECO:0007669"/>
    <property type="project" value="UniProtKB-ARBA"/>
</dbReference>
<keyword evidence="5" id="KW-1015">Disulfide bond</keyword>
<dbReference type="GO" id="GO:0016020">
    <property type="term" value="C:membrane"/>
    <property type="evidence" value="ECO:0007669"/>
    <property type="project" value="InterPro"/>
</dbReference>
<evidence type="ECO:0000313" key="7">
    <source>
        <dbReference type="EMBL" id="CDS85736.1"/>
    </source>
</evidence>
<dbReference type="InterPro" id="IPR036922">
    <property type="entry name" value="Rieske_2Fe-2S_sf"/>
</dbReference>
<evidence type="ECO:0000313" key="8">
    <source>
        <dbReference type="EMBL" id="CDS87648.1"/>
    </source>
</evidence>
<evidence type="ECO:0000313" key="9">
    <source>
        <dbReference type="EMBL" id="CDT14008.1"/>
    </source>
</evidence>
<dbReference type="GO" id="GO:0004497">
    <property type="term" value="F:monooxygenase activity"/>
    <property type="evidence" value="ECO:0007669"/>
    <property type="project" value="UniProtKB-ARBA"/>
</dbReference>
<evidence type="ECO:0000256" key="5">
    <source>
        <dbReference type="ARBA" id="ARBA00023157"/>
    </source>
</evidence>
<evidence type="ECO:0000256" key="2">
    <source>
        <dbReference type="ARBA" id="ARBA00022723"/>
    </source>
</evidence>
<evidence type="ECO:0000256" key="3">
    <source>
        <dbReference type="ARBA" id="ARBA00023004"/>
    </source>
</evidence>
<evidence type="ECO:0000256" key="1">
    <source>
        <dbReference type="ARBA" id="ARBA00022714"/>
    </source>
</evidence>
<evidence type="ECO:0000259" key="6">
    <source>
        <dbReference type="PROSITE" id="PS51296"/>
    </source>
</evidence>
<gene>
    <name evidence="9" type="ORF">BN1095_330113</name>
    <name evidence="7" type="ORF">BN1096_520453</name>
    <name evidence="8" type="ORF">BN1097_630161</name>
</gene>
<protein>
    <submittedName>
        <fullName evidence="9">Putative oxidoreductase, FAD dependent</fullName>
    </submittedName>
</protein>
<dbReference type="Gene3D" id="2.102.10.10">
    <property type="entry name" value="Rieske [2Fe-2S] iron-sulphur domain"/>
    <property type="match status" value="1"/>
</dbReference>
<dbReference type="SUPFAM" id="SSF51905">
    <property type="entry name" value="FAD/NAD(P)-binding domain"/>
    <property type="match status" value="1"/>
</dbReference>
<dbReference type="InterPro" id="IPR017941">
    <property type="entry name" value="Rieske_2Fe-2S"/>
</dbReference>
<dbReference type="EMBL" id="LK932994">
    <property type="protein sequence ID" value="CDT14008.1"/>
    <property type="molecule type" value="Genomic_DNA"/>
</dbReference>
<reference evidence="9" key="1">
    <citation type="submission" date="2014-07" db="EMBL/GenBank/DDBJ databases">
        <authorList>
            <person name="Monot Marc"/>
        </authorList>
    </citation>
    <scope>NUCLEOTIDE SEQUENCE</scope>
    <source>
        <strain evidence="9">7032989</strain>
        <strain evidence="8">7032994</strain>
    </source>
</reference>
<dbReference type="FunFam" id="2.102.10.10:FF:000014">
    <property type="entry name" value="Oxidoreductase, FAD dependent"/>
    <property type="match status" value="1"/>
</dbReference>
<dbReference type="Pfam" id="PF01266">
    <property type="entry name" value="DAO"/>
    <property type="match status" value="1"/>
</dbReference>
<keyword evidence="4" id="KW-0411">Iron-sulfur</keyword>
<dbReference type="Gene3D" id="3.50.50.60">
    <property type="entry name" value="FAD/NAD(P)-binding domain"/>
    <property type="match status" value="1"/>
</dbReference>
<proteinExistence type="predicted"/>
<keyword evidence="3" id="KW-0408">Iron</keyword>
<sequence>MNESYWFLNSSPKEYNKLGENIKTDCLIVGGGITGLTTAYLLAKEGKKVVLVEADKIGYGTSGRNTGKVTCQHDIFYSKIEKKYGLDKAKSYYNANNEALNLVEQIIEENNIKCDFKRETSFVFTEKEDTIKNIKDEYRTCKKIGINCEYHETIENIPLDIKGAISFTNQGQFNPKKYIDGLAKVAVNLGLKIYENTPVVDLEKGKICRVKTREDNIIEAENVIISSHSPWYDGLNFYFAKEYAERAYLMVAVLENKLADGMFISIDDPSITFRQYNDGSENLLIFGGGDHKVGQGGTEKEIFDDLEHYGKEVFKVKDFKGKWSAQDNMSFDNVPYIGYINKREDNIYVATGFSKWGITNGTAAGIIIKDLIINNNSDYKDTFNPSRLGSYFSKDFIKENANVAINYVSGKLKIGSGDMPKNNGEGKIVNIDGKRYGVYKDDNGDFYIVDTTCTHLGCELNFNSEEKTWDCPCHGSRFDYKGNILEGPALKPLKLYGHGDNDVNPKLL</sequence>
<dbReference type="InterPro" id="IPR006076">
    <property type="entry name" value="FAD-dep_OxRdtase"/>
</dbReference>
<dbReference type="SUPFAM" id="SSF50022">
    <property type="entry name" value="ISP domain"/>
    <property type="match status" value="1"/>
</dbReference>
<dbReference type="GO" id="GO:0005737">
    <property type="term" value="C:cytoplasm"/>
    <property type="evidence" value="ECO:0007669"/>
    <property type="project" value="TreeGrafter"/>
</dbReference>
<keyword evidence="1" id="KW-0001">2Fe-2S</keyword>
<dbReference type="PANTHER" id="PTHR13847">
    <property type="entry name" value="SARCOSINE DEHYDROGENASE-RELATED"/>
    <property type="match status" value="1"/>
</dbReference>
<feature type="domain" description="Rieske" evidence="6">
    <location>
        <begin position="411"/>
        <end position="496"/>
    </location>
</feature>
<dbReference type="CDD" id="cd03477">
    <property type="entry name" value="Rieske_YhfW_C"/>
    <property type="match status" value="1"/>
</dbReference>
<dbReference type="EMBL" id="LK932505">
    <property type="protein sequence ID" value="CDS85736.1"/>
    <property type="molecule type" value="Genomic_DNA"/>
</dbReference>
<dbReference type="RefSeq" id="WP_021360746.1">
    <property type="nucleotide sequence ID" value="NZ_BBYB01000197.1"/>
</dbReference>
<dbReference type="InterPro" id="IPR036188">
    <property type="entry name" value="FAD/NAD-bd_sf"/>
</dbReference>
<dbReference type="GO" id="GO:0051537">
    <property type="term" value="F:2 iron, 2 sulfur cluster binding"/>
    <property type="evidence" value="ECO:0007669"/>
    <property type="project" value="UniProtKB-KW"/>
</dbReference>
<dbReference type="AlphaFoldDB" id="A0A069AUC8"/>
<dbReference type="GO" id="GO:0046872">
    <property type="term" value="F:metal ion binding"/>
    <property type="evidence" value="ECO:0007669"/>
    <property type="project" value="UniProtKB-KW"/>
</dbReference>
<dbReference type="Pfam" id="PF00355">
    <property type="entry name" value="Rieske"/>
    <property type="match status" value="1"/>
</dbReference>
<dbReference type="Gene3D" id="3.30.9.10">
    <property type="entry name" value="D-Amino Acid Oxidase, subunit A, domain 2"/>
    <property type="match status" value="1"/>
</dbReference>
<organism evidence="9">
    <name type="scientific">Clostridioides difficile</name>
    <name type="common">Peptoclostridium difficile</name>
    <dbReference type="NCBI Taxonomy" id="1496"/>
    <lineage>
        <taxon>Bacteria</taxon>
        <taxon>Bacillati</taxon>
        <taxon>Bacillota</taxon>
        <taxon>Clostridia</taxon>
        <taxon>Peptostreptococcales</taxon>
        <taxon>Peptostreptococcaceae</taxon>
        <taxon>Clostridioides</taxon>
    </lineage>
</organism>
<keyword evidence="2" id="KW-0479">Metal-binding</keyword>
<evidence type="ECO:0000256" key="4">
    <source>
        <dbReference type="ARBA" id="ARBA00023014"/>
    </source>
</evidence>
<dbReference type="PROSITE" id="PS51296">
    <property type="entry name" value="RIESKE"/>
    <property type="match status" value="1"/>
</dbReference>
<dbReference type="EMBL" id="LK932402">
    <property type="protein sequence ID" value="CDS87648.1"/>
    <property type="molecule type" value="Genomic_DNA"/>
</dbReference>
<accession>A0A069AUC8</accession>